<organism evidence="1">
    <name type="scientific">uncultured Caudovirales phage</name>
    <dbReference type="NCBI Taxonomy" id="2100421"/>
    <lineage>
        <taxon>Viruses</taxon>
        <taxon>Duplodnaviria</taxon>
        <taxon>Heunggongvirae</taxon>
        <taxon>Uroviricota</taxon>
        <taxon>Caudoviricetes</taxon>
        <taxon>Peduoviridae</taxon>
        <taxon>Maltschvirus</taxon>
        <taxon>Maltschvirus maltsch</taxon>
    </lineage>
</organism>
<proteinExistence type="predicted"/>
<reference evidence="1" key="1">
    <citation type="submission" date="2020-04" db="EMBL/GenBank/DDBJ databases">
        <authorList>
            <person name="Chiriac C."/>
            <person name="Salcher M."/>
            <person name="Ghai R."/>
            <person name="Kavagutti S V."/>
        </authorList>
    </citation>
    <scope>NUCLEOTIDE SEQUENCE</scope>
</reference>
<sequence length="99" mass="11772">MRDGIYVSPEKNRVLVDAAVKDMSLEDLRKSIESYESWLETEEFLPESSPIGWIWKRRLDRSFPDRVDAILLIYDAACRELARRWYTNELKEDETSSDR</sequence>
<evidence type="ECO:0000313" key="1">
    <source>
        <dbReference type="EMBL" id="CAB4159479.1"/>
    </source>
</evidence>
<accession>A0A6J5NJE2</accession>
<gene>
    <name evidence="1" type="ORF">UFOVP699_215</name>
</gene>
<dbReference type="EMBL" id="LR796670">
    <property type="protein sequence ID" value="CAB4159479.1"/>
    <property type="molecule type" value="Genomic_DNA"/>
</dbReference>
<protein>
    <submittedName>
        <fullName evidence="1">Uncharacterized protein</fullName>
    </submittedName>
</protein>
<name>A0A6J5NJE2_9CAUD</name>